<dbReference type="OrthoDB" id="137390at2157"/>
<dbReference type="InterPro" id="IPR002549">
    <property type="entry name" value="AI-2E-like"/>
</dbReference>
<dbReference type="RefSeq" id="WP_050002702.1">
    <property type="nucleotide sequence ID" value="NZ_CP008887.1"/>
</dbReference>
<evidence type="ECO:0000256" key="1">
    <source>
        <dbReference type="ARBA" id="ARBA00004141"/>
    </source>
</evidence>
<keyword evidence="4 6" id="KW-1133">Transmembrane helix</keyword>
<reference evidence="7 8" key="1">
    <citation type="journal article" date="2015" name="Int. J. Syst. Evol. Microbiol.">
        <title>Thermococcus eurythermalis sp. nov., a conditional piezophilic hyperthermophilic archaeon with a wide temperature range isolated from an oil-immersed chimney in the Guaymas Basin.</title>
        <authorList>
            <person name="Zhao W."/>
            <person name="Zeng X."/>
            <person name="Xiao X."/>
        </authorList>
    </citation>
    <scope>NUCLEOTIDE SEQUENCE [LARGE SCALE GENOMIC DNA]</scope>
    <source>
        <strain evidence="7 8">A501</strain>
    </source>
</reference>
<evidence type="ECO:0000313" key="8">
    <source>
        <dbReference type="Proteomes" id="UP000029980"/>
    </source>
</evidence>
<protein>
    <submittedName>
        <fullName evidence="7">Membrane protein</fullName>
    </submittedName>
</protein>
<organism evidence="7 8">
    <name type="scientific">Thermococcus eurythermalis</name>
    <dbReference type="NCBI Taxonomy" id="1505907"/>
    <lineage>
        <taxon>Archaea</taxon>
        <taxon>Methanobacteriati</taxon>
        <taxon>Methanobacteriota</taxon>
        <taxon>Thermococci</taxon>
        <taxon>Thermococcales</taxon>
        <taxon>Thermococcaceae</taxon>
        <taxon>Thermococcus</taxon>
    </lineage>
</organism>
<comment type="subcellular location">
    <subcellularLocation>
        <location evidence="1">Membrane</location>
        <topology evidence="1">Multi-pass membrane protein</topology>
    </subcellularLocation>
</comment>
<dbReference type="PANTHER" id="PTHR21716:SF71">
    <property type="entry name" value="TRANSPORT PROTEIN MJ1177-RELATED"/>
    <property type="match status" value="1"/>
</dbReference>
<dbReference type="KEGG" id="teu:TEU_04890"/>
<evidence type="ECO:0000256" key="2">
    <source>
        <dbReference type="ARBA" id="ARBA00009773"/>
    </source>
</evidence>
<feature type="transmembrane region" description="Helical" evidence="6">
    <location>
        <begin position="135"/>
        <end position="153"/>
    </location>
</feature>
<dbReference type="EMBL" id="CP008887">
    <property type="protein sequence ID" value="AIU69723.1"/>
    <property type="molecule type" value="Genomic_DNA"/>
</dbReference>
<evidence type="ECO:0000256" key="5">
    <source>
        <dbReference type="ARBA" id="ARBA00023136"/>
    </source>
</evidence>
<comment type="similarity">
    <text evidence="2">Belongs to the autoinducer-2 exporter (AI-2E) (TC 2.A.86) family.</text>
</comment>
<sequence length="345" mass="38654">MRAEELVWGAVVAVILYVAWRVVHPLVTPLFFGFVLAYASYPLQRRLSPRLGNKRSALLISLSVLLVGGFLTLYLLLVSVQVAMSFYDSVVGAFNWLLTLPLPEDVLQFLQNFQGQVVPKIADYLSEQAFSLPSYLLQLLVFFFTYYYALAYGEEIRAQIYALLPEKNRELGEEILTSVNKTLSALIRAWLLLNVAKGILMTIGFIIFRVSDLYTAIVAGFLTFAFSFVPLFEGWMIWLAGAIYFAINGAYFHAVGIALYGFFLVSPMPDYTIRPMMVARDTELDETLVFVGMLGGTWAMGLKGLIIGPIVLNVLLVLLKEWKRFTESSRRPSQAPQGPSSRPLG</sequence>
<evidence type="ECO:0000256" key="4">
    <source>
        <dbReference type="ARBA" id="ARBA00022989"/>
    </source>
</evidence>
<dbReference type="HOGENOM" id="CLU_041771_2_0_2"/>
<accession>A0A097QTD4</accession>
<feature type="transmembrane region" description="Helical" evidence="6">
    <location>
        <begin position="288"/>
        <end position="319"/>
    </location>
</feature>
<dbReference type="Pfam" id="PF01594">
    <property type="entry name" value="AI-2E_transport"/>
    <property type="match status" value="1"/>
</dbReference>
<dbReference type="GeneID" id="25152771"/>
<feature type="transmembrane region" description="Helical" evidence="6">
    <location>
        <begin position="6"/>
        <end position="36"/>
    </location>
</feature>
<evidence type="ECO:0000256" key="6">
    <source>
        <dbReference type="SAM" id="Phobius"/>
    </source>
</evidence>
<feature type="transmembrane region" description="Helical" evidence="6">
    <location>
        <begin position="57"/>
        <end position="77"/>
    </location>
</feature>
<name>A0A097QTD4_9EURY</name>
<dbReference type="Proteomes" id="UP000029980">
    <property type="component" value="Chromosome"/>
</dbReference>
<gene>
    <name evidence="7" type="ORF">TEU_04890</name>
</gene>
<feature type="transmembrane region" description="Helical" evidence="6">
    <location>
        <begin position="214"/>
        <end position="238"/>
    </location>
</feature>
<feature type="transmembrane region" description="Helical" evidence="6">
    <location>
        <begin position="189"/>
        <end position="208"/>
    </location>
</feature>
<dbReference type="PANTHER" id="PTHR21716">
    <property type="entry name" value="TRANSMEMBRANE PROTEIN"/>
    <property type="match status" value="1"/>
</dbReference>
<feature type="transmembrane region" description="Helical" evidence="6">
    <location>
        <begin position="250"/>
        <end position="268"/>
    </location>
</feature>
<evidence type="ECO:0000313" key="7">
    <source>
        <dbReference type="EMBL" id="AIU69723.1"/>
    </source>
</evidence>
<proteinExistence type="inferred from homology"/>
<evidence type="ECO:0000256" key="3">
    <source>
        <dbReference type="ARBA" id="ARBA00022692"/>
    </source>
</evidence>
<keyword evidence="5 6" id="KW-0472">Membrane</keyword>
<keyword evidence="3 6" id="KW-0812">Transmembrane</keyword>
<dbReference type="AlphaFoldDB" id="A0A097QTD4"/>
<dbReference type="GO" id="GO:0016020">
    <property type="term" value="C:membrane"/>
    <property type="evidence" value="ECO:0007669"/>
    <property type="project" value="UniProtKB-SubCell"/>
</dbReference>
<keyword evidence="8" id="KW-1185">Reference proteome</keyword>